<dbReference type="RefSeq" id="XP_024716887.1">
    <property type="nucleotide sequence ID" value="XM_024864755.1"/>
</dbReference>
<protein>
    <submittedName>
        <fullName evidence="1">Uncharacterized protein</fullName>
    </submittedName>
</protein>
<dbReference type="AlphaFoldDB" id="A0A2T3AQE4"/>
<dbReference type="InParanoid" id="A0A2T3AQE4"/>
<dbReference type="EMBL" id="KZ679018">
    <property type="protein sequence ID" value="PSS08489.1"/>
    <property type="molecule type" value="Genomic_DNA"/>
</dbReference>
<dbReference type="OrthoDB" id="3943221at2759"/>
<reference evidence="1 2" key="1">
    <citation type="journal article" date="2018" name="New Phytol.">
        <title>Comparative genomics and transcriptomics depict ericoid mycorrhizal fungi as versatile saprotrophs and plant mutualists.</title>
        <authorList>
            <person name="Martino E."/>
            <person name="Morin E."/>
            <person name="Grelet G.A."/>
            <person name="Kuo A."/>
            <person name="Kohler A."/>
            <person name="Daghino S."/>
            <person name="Barry K.W."/>
            <person name="Cichocki N."/>
            <person name="Clum A."/>
            <person name="Dockter R.B."/>
            <person name="Hainaut M."/>
            <person name="Kuo R.C."/>
            <person name="LaButti K."/>
            <person name="Lindahl B.D."/>
            <person name="Lindquist E.A."/>
            <person name="Lipzen A."/>
            <person name="Khouja H.R."/>
            <person name="Magnuson J."/>
            <person name="Murat C."/>
            <person name="Ohm R.A."/>
            <person name="Singer S.W."/>
            <person name="Spatafora J.W."/>
            <person name="Wang M."/>
            <person name="Veneault-Fourrey C."/>
            <person name="Henrissat B."/>
            <person name="Grigoriev I.V."/>
            <person name="Martin F.M."/>
            <person name="Perotto S."/>
        </authorList>
    </citation>
    <scope>NUCLEOTIDE SEQUENCE [LARGE SCALE GENOMIC DNA]</scope>
    <source>
        <strain evidence="1 2">ATCC 22711</strain>
    </source>
</reference>
<dbReference type="Proteomes" id="UP000241818">
    <property type="component" value="Unassembled WGS sequence"/>
</dbReference>
<evidence type="ECO:0000313" key="2">
    <source>
        <dbReference type="Proteomes" id="UP000241818"/>
    </source>
</evidence>
<proteinExistence type="predicted"/>
<organism evidence="1 2">
    <name type="scientific">Amorphotheca resinae ATCC 22711</name>
    <dbReference type="NCBI Taxonomy" id="857342"/>
    <lineage>
        <taxon>Eukaryota</taxon>
        <taxon>Fungi</taxon>
        <taxon>Dikarya</taxon>
        <taxon>Ascomycota</taxon>
        <taxon>Pezizomycotina</taxon>
        <taxon>Leotiomycetes</taxon>
        <taxon>Helotiales</taxon>
        <taxon>Amorphothecaceae</taxon>
        <taxon>Amorphotheca</taxon>
    </lineage>
</organism>
<keyword evidence="2" id="KW-1185">Reference proteome</keyword>
<sequence length="88" mass="10279">MASKDAAIFPDRSPKRVVLRLKVSELERRSSSEYDDAIKAYLLLAGRPANEDESSFYIIIDLEKYSLVDGEFWNLPHEIYHVRRFQDS</sequence>
<evidence type="ECO:0000313" key="1">
    <source>
        <dbReference type="EMBL" id="PSS08489.1"/>
    </source>
</evidence>
<gene>
    <name evidence="1" type="ORF">M430DRAFT_22727</name>
</gene>
<name>A0A2T3AQE4_AMORE</name>
<accession>A0A2T3AQE4</accession>
<dbReference type="GeneID" id="36572836"/>